<dbReference type="InterPro" id="IPR027417">
    <property type="entry name" value="P-loop_NTPase"/>
</dbReference>
<dbReference type="InterPro" id="IPR050678">
    <property type="entry name" value="DNA_Partitioning_ATPase"/>
</dbReference>
<accession>A0A3N0AP10</accession>
<evidence type="ECO:0000313" key="3">
    <source>
        <dbReference type="Proteomes" id="UP000278327"/>
    </source>
</evidence>
<dbReference type="AlphaFoldDB" id="A0A3N0AP10"/>
<reference evidence="2 3" key="1">
    <citation type="journal article" date="2019" name="Microbiol. Resour. Announc.">
        <title>Draft Genome Sequences of Type Strains of Gordonibacter faecihominis, Paraeggerthella hongkongensis, Parvibacter caecicola,Slackia equolifaciens, Slackia faecicanis, and Slackia isoflavoniconvertens.</title>
        <authorList>
            <person name="Danylec N."/>
            <person name="Stoll D.A."/>
            <person name="Dotsch A."/>
            <person name="Huch M."/>
        </authorList>
    </citation>
    <scope>NUCLEOTIDE SEQUENCE [LARGE SCALE GENOMIC DNA]</scope>
    <source>
        <strain evidence="2 3">DSM 18785</strain>
    </source>
</reference>
<sequence>MRIIAFANQKGGTGKTTCAIEVCEALFRRGYRVLLVSLCNPPSSLLCSEIFERLSFESDDAEKPTIYEALLGSCEIERALDTVSFGQMIRMSNRIERIDYLPTCTATAMLLKNALNQFESRTANVELPHFCILDCPSAGKNRALNALAAADEVIYPTTLVPSSIKAIEIMNDHWDDLRNRCSLPRTAVRGLLVNQVRANRVLNRTSMPLLDQLAKQLGTRCFQTQIRHCDALRQAHYEYTSVFTTAPDCRAAIDFDHFVAEYLYEREAGFELFERTHGFKNSI</sequence>
<dbReference type="Pfam" id="PF13614">
    <property type="entry name" value="AAA_31"/>
    <property type="match status" value="1"/>
</dbReference>
<name>A0A3N0AP10_9ACTN</name>
<protein>
    <recommendedName>
        <fullName evidence="1">AAA domain-containing protein</fullName>
    </recommendedName>
</protein>
<gene>
    <name evidence="2" type="ORF">DMP10_11175</name>
</gene>
<dbReference type="Proteomes" id="UP000278327">
    <property type="component" value="Unassembled WGS sequence"/>
</dbReference>
<dbReference type="PANTHER" id="PTHR13696:SF96">
    <property type="entry name" value="COBQ_COBB_MIND_PARA NUCLEOTIDE BINDING DOMAIN-CONTAINING PROTEIN"/>
    <property type="match status" value="1"/>
</dbReference>
<keyword evidence="3" id="KW-1185">Reference proteome</keyword>
<dbReference type="Gene3D" id="3.40.50.300">
    <property type="entry name" value="P-loop containing nucleotide triphosphate hydrolases"/>
    <property type="match status" value="1"/>
</dbReference>
<dbReference type="RefSeq" id="WP_117285139.1">
    <property type="nucleotide sequence ID" value="NZ_JAMTCE010000006.1"/>
</dbReference>
<dbReference type="InterPro" id="IPR025669">
    <property type="entry name" value="AAA_dom"/>
</dbReference>
<dbReference type="EMBL" id="QICA01000024">
    <property type="protein sequence ID" value="RNL36163.1"/>
    <property type="molecule type" value="Genomic_DNA"/>
</dbReference>
<organism evidence="2 3">
    <name type="scientific">Adlercreutzia equolifaciens subsp. celatus DSM 18785</name>
    <dbReference type="NCBI Taxonomy" id="1121021"/>
    <lineage>
        <taxon>Bacteria</taxon>
        <taxon>Bacillati</taxon>
        <taxon>Actinomycetota</taxon>
        <taxon>Coriobacteriia</taxon>
        <taxon>Eggerthellales</taxon>
        <taxon>Eggerthellaceae</taxon>
        <taxon>Adlercreutzia</taxon>
    </lineage>
</organism>
<evidence type="ECO:0000313" key="2">
    <source>
        <dbReference type="EMBL" id="RNL36163.1"/>
    </source>
</evidence>
<comment type="caution">
    <text evidence="2">The sequence shown here is derived from an EMBL/GenBank/DDBJ whole genome shotgun (WGS) entry which is preliminary data.</text>
</comment>
<evidence type="ECO:0000259" key="1">
    <source>
        <dbReference type="Pfam" id="PF13614"/>
    </source>
</evidence>
<feature type="domain" description="AAA" evidence="1">
    <location>
        <begin position="1"/>
        <end position="170"/>
    </location>
</feature>
<dbReference type="CDD" id="cd02042">
    <property type="entry name" value="ParAB_family"/>
    <property type="match status" value="1"/>
</dbReference>
<proteinExistence type="predicted"/>
<dbReference type="PANTHER" id="PTHR13696">
    <property type="entry name" value="P-LOOP CONTAINING NUCLEOSIDE TRIPHOSPHATE HYDROLASE"/>
    <property type="match status" value="1"/>
</dbReference>
<dbReference type="SUPFAM" id="SSF52540">
    <property type="entry name" value="P-loop containing nucleoside triphosphate hydrolases"/>
    <property type="match status" value="1"/>
</dbReference>